<name>A0A0W7TLC6_9FIRM</name>
<evidence type="ECO:0000313" key="3">
    <source>
        <dbReference type="Proteomes" id="UP000053433"/>
    </source>
</evidence>
<comment type="caution">
    <text evidence="2">The sequence shown here is derived from an EMBL/GenBank/DDBJ whole genome shotgun (WGS) entry which is preliminary data.</text>
</comment>
<dbReference type="GO" id="GO:0005975">
    <property type="term" value="P:carbohydrate metabolic process"/>
    <property type="evidence" value="ECO:0007669"/>
    <property type="project" value="InterPro"/>
</dbReference>
<evidence type="ECO:0000259" key="1">
    <source>
        <dbReference type="Pfam" id="PF03727"/>
    </source>
</evidence>
<dbReference type="InterPro" id="IPR022673">
    <property type="entry name" value="Hexokinase_C"/>
</dbReference>
<protein>
    <recommendedName>
        <fullName evidence="1">Hexokinase C-terminal domain-containing protein</fullName>
    </recommendedName>
</protein>
<dbReference type="Gene3D" id="3.40.367.20">
    <property type="match status" value="1"/>
</dbReference>
<dbReference type="AlphaFoldDB" id="A0A0W7TLC6"/>
<feature type="domain" description="Hexokinase C-terminal" evidence="1">
    <location>
        <begin position="23"/>
        <end position="119"/>
    </location>
</feature>
<proteinExistence type="predicted"/>
<evidence type="ECO:0000313" key="2">
    <source>
        <dbReference type="EMBL" id="KUE74663.1"/>
    </source>
</evidence>
<reference evidence="2 3" key="1">
    <citation type="submission" date="2015-10" db="EMBL/GenBank/DDBJ databases">
        <title>A novel member of the family Ruminococcaceae isolated from human faeces.</title>
        <authorList>
            <person name="Shkoporov A.N."/>
            <person name="Chaplin A.V."/>
            <person name="Motuzova O.V."/>
            <person name="Kafarskaia L.I."/>
            <person name="Efimov B.A."/>
        </authorList>
    </citation>
    <scope>NUCLEOTIDE SEQUENCE [LARGE SCALE GENOMIC DNA]</scope>
    <source>
        <strain evidence="2 3">668</strain>
    </source>
</reference>
<organism evidence="2 3">
    <name type="scientific">Ruthenibacterium lactatiformans</name>
    <dbReference type="NCBI Taxonomy" id="1550024"/>
    <lineage>
        <taxon>Bacteria</taxon>
        <taxon>Bacillati</taxon>
        <taxon>Bacillota</taxon>
        <taxon>Clostridia</taxon>
        <taxon>Eubacteriales</taxon>
        <taxon>Oscillospiraceae</taxon>
        <taxon>Ruthenibacterium</taxon>
    </lineage>
</organism>
<dbReference type="Proteomes" id="UP000053433">
    <property type="component" value="Unassembled WGS sequence"/>
</dbReference>
<dbReference type="GO" id="GO:0016773">
    <property type="term" value="F:phosphotransferase activity, alcohol group as acceptor"/>
    <property type="evidence" value="ECO:0007669"/>
    <property type="project" value="InterPro"/>
</dbReference>
<dbReference type="GO" id="GO:0005524">
    <property type="term" value="F:ATP binding"/>
    <property type="evidence" value="ECO:0007669"/>
    <property type="project" value="InterPro"/>
</dbReference>
<dbReference type="EMBL" id="LMUA01000051">
    <property type="protein sequence ID" value="KUE74663.1"/>
    <property type="molecule type" value="Genomic_DNA"/>
</dbReference>
<gene>
    <name evidence="2" type="ORF">ASJ35_18060</name>
</gene>
<sequence>MPQDVDAFIARPNGDDWLAVLTEGNEEDRSRLYELLSAYYERAARITAVVFSGIALYTEVPAGGSFCVMAEGSVFEKCTLYVKKLTEYIERYLQREMGISCCILSGENTTLVGTAVAALTQEA</sequence>
<dbReference type="SUPFAM" id="SSF53067">
    <property type="entry name" value="Actin-like ATPase domain"/>
    <property type="match status" value="1"/>
</dbReference>
<dbReference type="Pfam" id="PF03727">
    <property type="entry name" value="Hexokinase_2"/>
    <property type="match status" value="1"/>
</dbReference>
<accession>A0A0W7TLC6</accession>
<dbReference type="InterPro" id="IPR043129">
    <property type="entry name" value="ATPase_NBD"/>
</dbReference>